<accession>A0A563VP83</accession>
<dbReference type="RefSeq" id="WP_144871512.1">
    <property type="nucleotide sequence ID" value="NZ_LR213941.1"/>
</dbReference>
<evidence type="ECO:0000313" key="2">
    <source>
        <dbReference type="Proteomes" id="UP000320055"/>
    </source>
</evidence>
<protein>
    <submittedName>
        <fullName evidence="1">Uncharacterized protein</fullName>
    </submittedName>
</protein>
<dbReference type="EMBL" id="CAACVJ010000103">
    <property type="protein sequence ID" value="VEP13282.1"/>
    <property type="molecule type" value="Genomic_DNA"/>
</dbReference>
<gene>
    <name evidence="1" type="ORF">H1P_1910005</name>
</gene>
<dbReference type="Proteomes" id="UP000320055">
    <property type="component" value="Unassembled WGS sequence"/>
</dbReference>
<sequence length="161" mass="18587">MESNQNNNLDELLSDLKSQYNASNTTEKSQNNDKIEDLLNEVKSQLKPNNISAKAKNNQVTSNNPQVNEYLDSLKAQYRNQQSHQQAQKDLIYNRNQQEIIVQEQQKQLKHKQLIRQAEKWLANLDPTSDEGMWFNQLAESYPSKLDAAISYLSTLDQSGF</sequence>
<dbReference type="OrthoDB" id="425925at2"/>
<name>A0A563VP83_9CYAN</name>
<dbReference type="InterPro" id="IPR058106">
    <property type="entry name" value="Slr1339"/>
</dbReference>
<dbReference type="AlphaFoldDB" id="A0A563VP83"/>
<reference evidence="1 2" key="1">
    <citation type="submission" date="2019-01" db="EMBL/GenBank/DDBJ databases">
        <authorList>
            <person name="Brito A."/>
        </authorList>
    </citation>
    <scope>NUCLEOTIDE SEQUENCE [LARGE SCALE GENOMIC DNA]</scope>
    <source>
        <strain evidence="1">1</strain>
    </source>
</reference>
<proteinExistence type="predicted"/>
<dbReference type="Pfam" id="PF26643">
    <property type="entry name" value="Slr1339"/>
    <property type="match status" value="1"/>
</dbReference>
<keyword evidence="2" id="KW-1185">Reference proteome</keyword>
<dbReference type="NCBIfam" id="NF047397">
    <property type="entry name" value="slr1339_fam"/>
    <property type="match status" value="1"/>
</dbReference>
<organism evidence="1 2">
    <name type="scientific">Hyella patelloides LEGE 07179</name>
    <dbReference type="NCBI Taxonomy" id="945734"/>
    <lineage>
        <taxon>Bacteria</taxon>
        <taxon>Bacillati</taxon>
        <taxon>Cyanobacteriota</taxon>
        <taxon>Cyanophyceae</taxon>
        <taxon>Pleurocapsales</taxon>
        <taxon>Hyellaceae</taxon>
        <taxon>Hyella</taxon>
    </lineage>
</organism>
<evidence type="ECO:0000313" key="1">
    <source>
        <dbReference type="EMBL" id="VEP13282.1"/>
    </source>
</evidence>